<dbReference type="InterPro" id="IPR013815">
    <property type="entry name" value="ATP_grasp_subdomain_1"/>
</dbReference>
<dbReference type="RefSeq" id="WP_112305443.1">
    <property type="nucleotide sequence ID" value="NZ_QMDV01000002.1"/>
</dbReference>
<accession>A0A364RG84</accession>
<dbReference type="Pfam" id="PF02655">
    <property type="entry name" value="ATP-grasp_3"/>
    <property type="match status" value="1"/>
</dbReference>
<keyword evidence="1" id="KW-0067">ATP-binding</keyword>
<proteinExistence type="predicted"/>
<sequence>MNILFTSSGRRSYLIEYFKEELKSIGEVHAANSSPDAPALRVADKAVVTPLIYDTNYISFLLEYCQQHAIKAIIPLFDIDLPILANHKQDFEVIGTQVIVSDERVIDICNDKWKTYQFLVKNKFNTPATFLSVADAVEAIAQKKINYPLIIKPRWGMGSIAVQEADNEEELAILYTKVKREIFRSYLSFESEQDNDNCILIQEKLKGQEYGLDIINDLKGKYQATIVKKKIAMRSGETDSAETVHSPAMLELGERMSKALQHIANLDTDVFLVDNVPYVLEMNARFGGGYPFSHLAGVNLPGAIIAWLNDKQINENDFKPEIGVKGLKDLTITRA</sequence>
<dbReference type="Gene3D" id="3.30.470.20">
    <property type="entry name" value="ATP-grasp fold, B domain"/>
    <property type="match status" value="1"/>
</dbReference>
<keyword evidence="1" id="KW-0547">Nucleotide-binding</keyword>
<dbReference type="EMBL" id="QMDV01000002">
    <property type="protein sequence ID" value="RAU83293.1"/>
    <property type="molecule type" value="Genomic_DNA"/>
</dbReference>
<dbReference type="PROSITE" id="PS50975">
    <property type="entry name" value="ATP_GRASP"/>
    <property type="match status" value="1"/>
</dbReference>
<dbReference type="GO" id="GO:0016879">
    <property type="term" value="F:ligase activity, forming carbon-nitrogen bonds"/>
    <property type="evidence" value="ECO:0007669"/>
    <property type="project" value="TreeGrafter"/>
</dbReference>
<dbReference type="NCBIfam" id="NF009404">
    <property type="entry name" value="PRK12767.1-3"/>
    <property type="match status" value="1"/>
</dbReference>
<dbReference type="InterPro" id="IPR003806">
    <property type="entry name" value="ATP-grasp_PylC-type"/>
</dbReference>
<dbReference type="PANTHER" id="PTHR21621">
    <property type="entry name" value="RIBOSOMAL PROTEIN S6 MODIFICATION PROTEIN"/>
    <property type="match status" value="1"/>
</dbReference>
<dbReference type="GO" id="GO:0005524">
    <property type="term" value="F:ATP binding"/>
    <property type="evidence" value="ECO:0007669"/>
    <property type="project" value="UniProtKB-UniRule"/>
</dbReference>
<evidence type="ECO:0000259" key="2">
    <source>
        <dbReference type="PROSITE" id="PS50975"/>
    </source>
</evidence>
<dbReference type="PANTHER" id="PTHR21621:SF0">
    <property type="entry name" value="BETA-CITRYLGLUTAMATE SYNTHASE B-RELATED"/>
    <property type="match status" value="1"/>
</dbReference>
<organism evidence="3 4">
    <name type="scientific">Pontibacter arcticus</name>
    <dbReference type="NCBI Taxonomy" id="2080288"/>
    <lineage>
        <taxon>Bacteria</taxon>
        <taxon>Pseudomonadati</taxon>
        <taxon>Bacteroidota</taxon>
        <taxon>Cytophagia</taxon>
        <taxon>Cytophagales</taxon>
        <taxon>Hymenobacteraceae</taxon>
        <taxon>Pontibacter</taxon>
    </lineage>
</organism>
<comment type="caution">
    <text evidence="3">The sequence shown here is derived from an EMBL/GenBank/DDBJ whole genome shotgun (WGS) entry which is preliminary data.</text>
</comment>
<dbReference type="Proteomes" id="UP000251692">
    <property type="component" value="Unassembled WGS sequence"/>
</dbReference>
<gene>
    <name evidence="3" type="ORF">DP923_08785</name>
</gene>
<evidence type="ECO:0000313" key="3">
    <source>
        <dbReference type="EMBL" id="RAU83293.1"/>
    </source>
</evidence>
<feature type="domain" description="ATP-grasp" evidence="2">
    <location>
        <begin position="116"/>
        <end position="309"/>
    </location>
</feature>
<reference evidence="3 4" key="1">
    <citation type="submission" date="2018-06" db="EMBL/GenBank/DDBJ databases">
        <authorList>
            <person name="Liu Z.-W."/>
        </authorList>
    </citation>
    <scope>NUCLEOTIDE SEQUENCE [LARGE SCALE GENOMIC DNA]</scope>
    <source>
        <strain evidence="3 4">2b14</strain>
    </source>
</reference>
<dbReference type="OrthoDB" id="783569at2"/>
<dbReference type="InterPro" id="IPR011761">
    <property type="entry name" value="ATP-grasp"/>
</dbReference>
<dbReference type="SUPFAM" id="SSF56059">
    <property type="entry name" value="Glutathione synthetase ATP-binding domain-like"/>
    <property type="match status" value="1"/>
</dbReference>
<protein>
    <submittedName>
        <fullName evidence="3">Carbamoyl phosphate synthase-like protein</fullName>
    </submittedName>
</protein>
<dbReference type="Gene3D" id="3.40.50.20">
    <property type="match status" value="1"/>
</dbReference>
<dbReference type="Pfam" id="PF21360">
    <property type="entry name" value="PylC-like_N"/>
    <property type="match status" value="1"/>
</dbReference>
<dbReference type="Gene3D" id="3.30.1490.20">
    <property type="entry name" value="ATP-grasp fold, A domain"/>
    <property type="match status" value="1"/>
</dbReference>
<name>A0A364RG84_9BACT</name>
<evidence type="ECO:0000313" key="4">
    <source>
        <dbReference type="Proteomes" id="UP000251692"/>
    </source>
</evidence>
<reference evidence="3 4" key="2">
    <citation type="submission" date="2018-07" db="EMBL/GenBank/DDBJ databases">
        <title>Pontibacter sp. 2b14 genomic sequence and assembly.</title>
        <authorList>
            <person name="Du Z.-J."/>
        </authorList>
    </citation>
    <scope>NUCLEOTIDE SEQUENCE [LARGE SCALE GENOMIC DNA]</scope>
    <source>
        <strain evidence="3 4">2b14</strain>
    </source>
</reference>
<evidence type="ECO:0000256" key="1">
    <source>
        <dbReference type="PROSITE-ProRule" id="PRU00409"/>
    </source>
</evidence>
<dbReference type="GO" id="GO:0046872">
    <property type="term" value="F:metal ion binding"/>
    <property type="evidence" value="ECO:0007669"/>
    <property type="project" value="InterPro"/>
</dbReference>
<dbReference type="AlphaFoldDB" id="A0A364RG84"/>
<keyword evidence="4" id="KW-1185">Reference proteome</keyword>
<dbReference type="InterPro" id="IPR048764">
    <property type="entry name" value="PylC_N"/>
</dbReference>
<dbReference type="GO" id="GO:0005737">
    <property type="term" value="C:cytoplasm"/>
    <property type="evidence" value="ECO:0007669"/>
    <property type="project" value="TreeGrafter"/>
</dbReference>